<dbReference type="InterPro" id="IPR050416">
    <property type="entry name" value="FAD-linked_Oxidoreductase"/>
</dbReference>
<dbReference type="PANTHER" id="PTHR42973">
    <property type="entry name" value="BINDING OXIDOREDUCTASE, PUTATIVE (AFU_ORTHOLOGUE AFUA_1G17690)-RELATED"/>
    <property type="match status" value="1"/>
</dbReference>
<evidence type="ECO:0000256" key="4">
    <source>
        <dbReference type="ARBA" id="ARBA00022827"/>
    </source>
</evidence>
<gene>
    <name evidence="7" type="ORF">JIN83_13470</name>
</gene>
<reference evidence="7" key="1">
    <citation type="submission" date="2021-01" db="EMBL/GenBank/DDBJ databases">
        <title>Modified the classification status of verrucomicrobia.</title>
        <authorList>
            <person name="Feng X."/>
        </authorList>
    </citation>
    <scope>NUCLEOTIDE SEQUENCE</scope>
    <source>
        <strain evidence="7">5K15</strain>
    </source>
</reference>
<evidence type="ECO:0000256" key="5">
    <source>
        <dbReference type="ARBA" id="ARBA00023002"/>
    </source>
</evidence>
<evidence type="ECO:0000256" key="1">
    <source>
        <dbReference type="ARBA" id="ARBA00001974"/>
    </source>
</evidence>
<feature type="domain" description="FAD-binding PCMH-type" evidence="6">
    <location>
        <begin position="62"/>
        <end position="231"/>
    </location>
</feature>
<keyword evidence="3" id="KW-0285">Flavoprotein</keyword>
<name>A0AAE2SD18_9BACT</name>
<evidence type="ECO:0000313" key="8">
    <source>
        <dbReference type="Proteomes" id="UP000634206"/>
    </source>
</evidence>
<dbReference type="InterPro" id="IPR036318">
    <property type="entry name" value="FAD-bd_PCMH-like_sf"/>
</dbReference>
<dbReference type="AlphaFoldDB" id="A0AAE2SD18"/>
<comment type="similarity">
    <text evidence="2">Belongs to the oxygen-dependent FAD-linked oxidoreductase family.</text>
</comment>
<dbReference type="InterPro" id="IPR006094">
    <property type="entry name" value="Oxid_FAD_bind_N"/>
</dbReference>
<accession>A0AAE2SD18</accession>
<organism evidence="7 8">
    <name type="scientific">Oceaniferula flava</name>
    <dbReference type="NCBI Taxonomy" id="2800421"/>
    <lineage>
        <taxon>Bacteria</taxon>
        <taxon>Pseudomonadati</taxon>
        <taxon>Verrucomicrobiota</taxon>
        <taxon>Verrucomicrobiia</taxon>
        <taxon>Verrucomicrobiales</taxon>
        <taxon>Verrucomicrobiaceae</taxon>
        <taxon>Oceaniferula</taxon>
    </lineage>
</organism>
<dbReference type="GO" id="GO:0071949">
    <property type="term" value="F:FAD binding"/>
    <property type="evidence" value="ECO:0007669"/>
    <property type="project" value="InterPro"/>
</dbReference>
<dbReference type="InterPro" id="IPR012951">
    <property type="entry name" value="BBE"/>
</dbReference>
<dbReference type="Pfam" id="PF08031">
    <property type="entry name" value="BBE"/>
    <property type="match status" value="1"/>
</dbReference>
<dbReference type="EMBL" id="JAENIG010000009">
    <property type="protein sequence ID" value="MBK1855976.1"/>
    <property type="molecule type" value="Genomic_DNA"/>
</dbReference>
<evidence type="ECO:0000259" key="6">
    <source>
        <dbReference type="PROSITE" id="PS51387"/>
    </source>
</evidence>
<evidence type="ECO:0000313" key="7">
    <source>
        <dbReference type="EMBL" id="MBK1855976.1"/>
    </source>
</evidence>
<dbReference type="Pfam" id="PF01565">
    <property type="entry name" value="FAD_binding_4"/>
    <property type="match status" value="1"/>
</dbReference>
<keyword evidence="4" id="KW-0274">FAD</keyword>
<dbReference type="PROSITE" id="PS51318">
    <property type="entry name" value="TAT"/>
    <property type="match status" value="1"/>
</dbReference>
<dbReference type="InterPro" id="IPR016167">
    <property type="entry name" value="FAD-bd_PCMH_sub1"/>
</dbReference>
<evidence type="ECO:0000256" key="3">
    <source>
        <dbReference type="ARBA" id="ARBA00022630"/>
    </source>
</evidence>
<keyword evidence="5" id="KW-0560">Oxidoreductase</keyword>
<sequence length="479" mass="52574">MTDRLNSRRSFMRQFSFGSTALLLGLNRAGAESGSAVAPAPEFLQAGSKGYAEACQLFNSRLKLRPSMVARCRTEQDVAAAVSRAAAKRLQITVKSGGHSFEGFSSNNGGMMLDLSEMKALSYDAERDLLTAQPGCRLGEVGDFLFPKGRLLPSGSCAGVGIAGLTLGGGYGLFSRKFGLTCDHLTGLRMVDGAGKVHDSDQHPELLKTCRGGGNGNFGIVTELRFRTVVAPKTFRSQRIRYRRLSPARAAELCSAWFIATQKLPGDVFSAFVLNGSSLTILVTFFESGSQAMVKKAFATLSKQAWKAEPVHIAPTQQAIRRYYGRPGPLPFKNASAGYYKSYQDIASVMPKLAAQVAKVSGTVWQVNTLGGRINRRDYAAESVYPHRSYPWLGEIQGYWQQASRAAACIKNVQAVQSILADAGIDKHYRNYPDIDFANWESAYYSEESLRMIREMKRRYDPENVIRHPQSPRLAEASE</sequence>
<dbReference type="GO" id="GO:0016491">
    <property type="term" value="F:oxidoreductase activity"/>
    <property type="evidence" value="ECO:0007669"/>
    <property type="project" value="UniProtKB-KW"/>
</dbReference>
<dbReference type="SUPFAM" id="SSF56176">
    <property type="entry name" value="FAD-binding/transporter-associated domain-like"/>
    <property type="match status" value="1"/>
</dbReference>
<dbReference type="Gene3D" id="3.30.43.10">
    <property type="entry name" value="Uridine Diphospho-n-acetylenolpyruvylglucosamine Reductase, domain 2"/>
    <property type="match status" value="1"/>
</dbReference>
<dbReference type="PROSITE" id="PS51387">
    <property type="entry name" value="FAD_PCMH"/>
    <property type="match status" value="1"/>
</dbReference>
<dbReference type="Proteomes" id="UP000634206">
    <property type="component" value="Unassembled WGS sequence"/>
</dbReference>
<dbReference type="InterPro" id="IPR006311">
    <property type="entry name" value="TAT_signal"/>
</dbReference>
<comment type="caution">
    <text evidence="7">The sequence shown here is derived from an EMBL/GenBank/DDBJ whole genome shotgun (WGS) entry which is preliminary data.</text>
</comment>
<keyword evidence="8" id="KW-1185">Reference proteome</keyword>
<evidence type="ECO:0000256" key="2">
    <source>
        <dbReference type="ARBA" id="ARBA00005466"/>
    </source>
</evidence>
<dbReference type="PROSITE" id="PS00862">
    <property type="entry name" value="OX2_COVAL_FAD"/>
    <property type="match status" value="1"/>
</dbReference>
<dbReference type="Gene3D" id="3.40.462.20">
    <property type="match status" value="1"/>
</dbReference>
<dbReference type="InterPro" id="IPR006093">
    <property type="entry name" value="Oxy_OxRdtase_FAD_BS"/>
</dbReference>
<proteinExistence type="inferred from homology"/>
<dbReference type="PANTHER" id="PTHR42973:SF39">
    <property type="entry name" value="FAD-BINDING PCMH-TYPE DOMAIN-CONTAINING PROTEIN"/>
    <property type="match status" value="1"/>
</dbReference>
<dbReference type="Gene3D" id="3.30.465.10">
    <property type="match status" value="1"/>
</dbReference>
<dbReference type="InterPro" id="IPR016169">
    <property type="entry name" value="FAD-bd_PCMH_sub2"/>
</dbReference>
<dbReference type="InterPro" id="IPR016166">
    <property type="entry name" value="FAD-bd_PCMH"/>
</dbReference>
<protein>
    <submittedName>
        <fullName evidence="7">FAD-binding oxidoreductase</fullName>
    </submittedName>
</protein>
<comment type="cofactor">
    <cofactor evidence="1">
        <name>FAD</name>
        <dbReference type="ChEBI" id="CHEBI:57692"/>
    </cofactor>
</comment>
<dbReference type="RefSeq" id="WP_309490588.1">
    <property type="nucleotide sequence ID" value="NZ_JAENIG010000009.1"/>
</dbReference>